<dbReference type="PANTHER" id="PTHR12395:SF9">
    <property type="entry name" value="DECAPPING AND EXORIBONUCLEASE PROTEIN"/>
    <property type="match status" value="1"/>
</dbReference>
<feature type="compositionally biased region" description="Basic residues" evidence="8">
    <location>
        <begin position="452"/>
        <end position="462"/>
    </location>
</feature>
<comment type="function">
    <text evidence="7">Decapping enzyme for NAD-capped RNAs: specifically hydrolyzes the nicotinamide adenine dinucleotide (NAD) cap from a subset of RNAs by removing the entire NAD moiety from the 5'-end of an NAD-capped RNA.</text>
</comment>
<dbReference type="Pfam" id="PF08652">
    <property type="entry name" value="RAI1"/>
    <property type="match status" value="1"/>
</dbReference>
<dbReference type="GO" id="GO:0046872">
    <property type="term" value="F:metal ion binding"/>
    <property type="evidence" value="ECO:0007669"/>
    <property type="project" value="UniProtKB-KW"/>
</dbReference>
<proteinExistence type="inferred from homology"/>
<gene>
    <name evidence="10" type="ORF">LAMI_0G15258G</name>
</gene>
<dbReference type="PANTHER" id="PTHR12395">
    <property type="entry name" value="DOM-3 RELATED"/>
    <property type="match status" value="1"/>
</dbReference>
<evidence type="ECO:0000256" key="7">
    <source>
        <dbReference type="RuleBase" id="RU367113"/>
    </source>
</evidence>
<dbReference type="GO" id="GO:0003723">
    <property type="term" value="F:RNA binding"/>
    <property type="evidence" value="ECO:0007669"/>
    <property type="project" value="UniProtKB-KW"/>
</dbReference>
<dbReference type="OrthoDB" id="4036366at2759"/>
<dbReference type="GO" id="GO:0004518">
    <property type="term" value="F:nuclease activity"/>
    <property type="evidence" value="ECO:0007669"/>
    <property type="project" value="UniProtKB-KW"/>
</dbReference>
<comment type="similarity">
    <text evidence="2 7">Belongs to the DXO/Dom3Z family.</text>
</comment>
<dbReference type="GO" id="GO:0000166">
    <property type="term" value="F:nucleotide binding"/>
    <property type="evidence" value="ECO:0007669"/>
    <property type="project" value="UniProtKB-KW"/>
</dbReference>
<keyword evidence="7" id="KW-0479">Metal-binding</keyword>
<dbReference type="GO" id="GO:0005634">
    <property type="term" value="C:nucleus"/>
    <property type="evidence" value="ECO:0007669"/>
    <property type="project" value="UniProtKB-SubCell"/>
</dbReference>
<evidence type="ECO:0000256" key="6">
    <source>
        <dbReference type="ARBA" id="ARBA00048124"/>
    </source>
</evidence>
<dbReference type="GO" id="GO:0034353">
    <property type="term" value="F:mRNA 5'-diphosphatase activity"/>
    <property type="evidence" value="ECO:0007669"/>
    <property type="project" value="TreeGrafter"/>
</dbReference>
<dbReference type="GO" id="GO:0005829">
    <property type="term" value="C:cytosol"/>
    <property type="evidence" value="ECO:0007669"/>
    <property type="project" value="TreeGrafter"/>
</dbReference>
<evidence type="ECO:0000256" key="8">
    <source>
        <dbReference type="SAM" id="MobiDB-lite"/>
    </source>
</evidence>
<comment type="cofactor">
    <cofactor evidence="1 7">
        <name>a divalent metal cation</name>
        <dbReference type="ChEBI" id="CHEBI:60240"/>
    </cofactor>
</comment>
<comment type="subcellular location">
    <subcellularLocation>
        <location evidence="7">Nucleus</location>
    </subcellularLocation>
</comment>
<evidence type="ECO:0000256" key="2">
    <source>
        <dbReference type="ARBA" id="ARBA00006562"/>
    </source>
</evidence>
<dbReference type="GO" id="GO:0110155">
    <property type="term" value="P:NAD-cap decapping"/>
    <property type="evidence" value="ECO:0007669"/>
    <property type="project" value="TreeGrafter"/>
</dbReference>
<dbReference type="InterPro" id="IPR039039">
    <property type="entry name" value="RAI1-like_fam"/>
</dbReference>
<keyword evidence="3 7" id="KW-0540">Nuclease</keyword>
<feature type="compositionally biased region" description="Basic and acidic residues" evidence="8">
    <location>
        <begin position="494"/>
        <end position="504"/>
    </location>
</feature>
<evidence type="ECO:0000259" key="9">
    <source>
        <dbReference type="Pfam" id="PF08652"/>
    </source>
</evidence>
<comment type="catalytic activity">
    <reaction evidence="4">
        <text>a 5'-end (N(7)-methyl 5'-triphosphoguanosine)-ribonucleoside-ribonucleotide in mRNA + H2O = a (N(7)-methyl 5'-triphosphoguanosine)-nucleoside + a 5'-end phospho-ribonucleoside in mRNA + H(+)</text>
        <dbReference type="Rhea" id="RHEA:66928"/>
        <dbReference type="Rhea" id="RHEA-COMP:15692"/>
        <dbReference type="Rhea" id="RHEA-COMP:17313"/>
        <dbReference type="ChEBI" id="CHEBI:15377"/>
        <dbReference type="ChEBI" id="CHEBI:15378"/>
        <dbReference type="ChEBI" id="CHEBI:138282"/>
        <dbReference type="ChEBI" id="CHEBI:172876"/>
        <dbReference type="ChEBI" id="CHEBI:172877"/>
    </reaction>
    <physiologicalReaction direction="left-to-right" evidence="4">
        <dbReference type="Rhea" id="RHEA:66929"/>
    </physiologicalReaction>
</comment>
<keyword evidence="7" id="KW-0378">Hydrolase</keyword>
<accession>A0A1G4KCG5</accession>
<dbReference type="AlphaFoldDB" id="A0A1G4KCG5"/>
<sequence length="511" mass="57711">MEENKNLAEKLANYCRIDPNLNKYLMANKAAHNTARARIGFRPKPHHLAAFQSAAFGPPETILEKPEDGPVYNDFDKLFAEYQASTGNETLSILRDSDESNGCSQRNLNGTVRTQALQEAMVKLGSMSDDIDVITHRGDIVDLAMCLAAGDSLPNDRIQHIFHKKHGRALFFHDVRRDEPFKKQTSRNSWFSGIKFEIMCTEHCWPEDKSKWGPIALDSSNYRSDKHSQIVALPLGSPGDQQLTALCAAEYDCRDPNIEGPSGYMEVKCMAPFVKKVTSYDWRKMTDAAVLETLVNRLSGSKFLKCCLQSRLVGVLHIVLGIRDRNQQLLTVRRYLVSQIEQQLLRLGRRYSNFYSCLLGAVGQFFREALAACQDGEFYAVTKGSADALIVVRKVEQTDLEFPDPFIPAFEELLKSSCRQRRQYLQRKKTQTPLDSLPRPQGPGEIAFTFTRSKRKRHKQGRKNTGPASREPVAELTTEMRGLSLGQEQQETNSDGKKKKETISAHKSKTS</sequence>
<comment type="catalytic activity">
    <reaction evidence="6">
        <text>a 5'-end NAD(+)-phospho-ribonucleoside in mRNA + H2O = a 5'-end phospho-ribonucleoside in mRNA + NAD(+) + H(+)</text>
        <dbReference type="Rhea" id="RHEA:60880"/>
        <dbReference type="Rhea" id="RHEA-COMP:15692"/>
        <dbReference type="Rhea" id="RHEA-COMP:15698"/>
        <dbReference type="ChEBI" id="CHEBI:15377"/>
        <dbReference type="ChEBI" id="CHEBI:15378"/>
        <dbReference type="ChEBI" id="CHEBI:57540"/>
        <dbReference type="ChEBI" id="CHEBI:138282"/>
        <dbReference type="ChEBI" id="CHEBI:144029"/>
    </reaction>
    <physiologicalReaction direction="left-to-right" evidence="6">
        <dbReference type="Rhea" id="RHEA:60881"/>
    </physiologicalReaction>
</comment>
<organism evidence="10 11">
    <name type="scientific">Lachancea mirantina</name>
    <dbReference type="NCBI Taxonomy" id="1230905"/>
    <lineage>
        <taxon>Eukaryota</taxon>
        <taxon>Fungi</taxon>
        <taxon>Dikarya</taxon>
        <taxon>Ascomycota</taxon>
        <taxon>Saccharomycotina</taxon>
        <taxon>Saccharomycetes</taxon>
        <taxon>Saccharomycetales</taxon>
        <taxon>Saccharomycetaceae</taxon>
        <taxon>Lachancea</taxon>
    </lineage>
</organism>
<keyword evidence="7" id="KW-0694">RNA-binding</keyword>
<evidence type="ECO:0000313" key="11">
    <source>
        <dbReference type="Proteomes" id="UP000191024"/>
    </source>
</evidence>
<feature type="domain" description="RAI1-like" evidence="9">
    <location>
        <begin position="124"/>
        <end position="357"/>
    </location>
</feature>
<dbReference type="EMBL" id="LT598469">
    <property type="protein sequence ID" value="SCV02024.1"/>
    <property type="molecule type" value="Genomic_DNA"/>
</dbReference>
<comment type="catalytic activity">
    <reaction evidence="5">
        <text>a 5'-end triphospho-ribonucleoside in mRNA + H2O = a 5'-end phospho-ribonucleoside in mRNA + diphosphate + H(+)</text>
        <dbReference type="Rhea" id="RHEA:78683"/>
        <dbReference type="Rhea" id="RHEA-COMP:15692"/>
        <dbReference type="Rhea" id="RHEA-COMP:17164"/>
        <dbReference type="ChEBI" id="CHEBI:15377"/>
        <dbReference type="ChEBI" id="CHEBI:15378"/>
        <dbReference type="ChEBI" id="CHEBI:33019"/>
        <dbReference type="ChEBI" id="CHEBI:138282"/>
        <dbReference type="ChEBI" id="CHEBI:167618"/>
    </reaction>
    <physiologicalReaction direction="left-to-right" evidence="5">
        <dbReference type="Rhea" id="RHEA:78684"/>
    </physiologicalReaction>
</comment>
<keyword evidence="7" id="KW-0539">Nucleus</keyword>
<evidence type="ECO:0000256" key="5">
    <source>
        <dbReference type="ARBA" id="ARBA00044692"/>
    </source>
</evidence>
<keyword evidence="11" id="KW-1185">Reference proteome</keyword>
<protein>
    <recommendedName>
        <fullName evidence="7">Decapping nuclease</fullName>
        <ecNumber evidence="7">3.6.1.-</ecNumber>
    </recommendedName>
</protein>
<dbReference type="InterPro" id="IPR013961">
    <property type="entry name" value="RAI1"/>
</dbReference>
<reference evidence="10 11" key="1">
    <citation type="submission" date="2016-03" db="EMBL/GenBank/DDBJ databases">
        <authorList>
            <person name="Devillers H."/>
        </authorList>
    </citation>
    <scope>NUCLEOTIDE SEQUENCE [LARGE SCALE GENOMIC DNA]</scope>
    <source>
        <strain evidence="10">CBS 11717</strain>
    </source>
</reference>
<evidence type="ECO:0000256" key="3">
    <source>
        <dbReference type="ARBA" id="ARBA00022722"/>
    </source>
</evidence>
<name>A0A1G4KCG5_9SACH</name>
<evidence type="ECO:0000313" key="10">
    <source>
        <dbReference type="EMBL" id="SCV02024.1"/>
    </source>
</evidence>
<evidence type="ECO:0000256" key="4">
    <source>
        <dbReference type="ARBA" id="ARBA00044676"/>
    </source>
</evidence>
<evidence type="ECO:0000256" key="1">
    <source>
        <dbReference type="ARBA" id="ARBA00001968"/>
    </source>
</evidence>
<keyword evidence="7" id="KW-0547">Nucleotide-binding</keyword>
<feature type="region of interest" description="Disordered" evidence="8">
    <location>
        <begin position="426"/>
        <end position="511"/>
    </location>
</feature>
<dbReference type="GO" id="GO:0000956">
    <property type="term" value="P:nuclear-transcribed mRNA catabolic process"/>
    <property type="evidence" value="ECO:0007669"/>
    <property type="project" value="TreeGrafter"/>
</dbReference>
<dbReference type="EC" id="3.6.1.-" evidence="7"/>
<dbReference type="Proteomes" id="UP000191024">
    <property type="component" value="Chromosome G"/>
</dbReference>